<gene>
    <name evidence="1" type="ORF">CCAM_LOCUS40458</name>
</gene>
<organism evidence="1 2">
    <name type="scientific">Cuscuta campestris</name>
    <dbReference type="NCBI Taxonomy" id="132261"/>
    <lineage>
        <taxon>Eukaryota</taxon>
        <taxon>Viridiplantae</taxon>
        <taxon>Streptophyta</taxon>
        <taxon>Embryophyta</taxon>
        <taxon>Tracheophyta</taxon>
        <taxon>Spermatophyta</taxon>
        <taxon>Magnoliopsida</taxon>
        <taxon>eudicotyledons</taxon>
        <taxon>Gunneridae</taxon>
        <taxon>Pentapetalae</taxon>
        <taxon>asterids</taxon>
        <taxon>lamiids</taxon>
        <taxon>Solanales</taxon>
        <taxon>Convolvulaceae</taxon>
        <taxon>Cuscuteae</taxon>
        <taxon>Cuscuta</taxon>
        <taxon>Cuscuta subgen. Grammica</taxon>
        <taxon>Cuscuta sect. Cleistogrammica</taxon>
    </lineage>
</organism>
<accession>A0A484NBV4</accession>
<protein>
    <recommendedName>
        <fullName evidence="3">Retrotransposon gag domain-containing protein</fullName>
    </recommendedName>
</protein>
<name>A0A484NBV4_9ASTE</name>
<reference evidence="1 2" key="1">
    <citation type="submission" date="2018-04" db="EMBL/GenBank/DDBJ databases">
        <authorList>
            <person name="Vogel A."/>
        </authorList>
    </citation>
    <scope>NUCLEOTIDE SEQUENCE [LARGE SCALE GENOMIC DNA]</scope>
</reference>
<sequence>MFQVEIPTFEGRNDPEKFSKWLAKVEDVFTLKDVPEDKKVKLVVAKFQTHASTWWASVASKRKLQGKAKNPDSFPCQEIACYTVDEHLKPLVEREEDKSYSSGLKEPLDDVKAQTHEEYELMIMDRPLSSWANQKELGIKPLVKSCSIEWLNPGRELQVELRRFSLFHIDMPWTPNFVDSLRKEASACLLLPVSTPHQGIEPRAHLSLGENKPNGELKKKDVAATKDEVLSYGLTSLNMRVDKKKFQCGAMSQDVEASPQKLSSLTVPRAKFVKFLQVPSKEGIRETSEFYYKTLEKLEKKNHMAIVTYL</sequence>
<dbReference type="AlphaFoldDB" id="A0A484NBV4"/>
<dbReference type="Proteomes" id="UP000595140">
    <property type="component" value="Unassembled WGS sequence"/>
</dbReference>
<proteinExistence type="predicted"/>
<evidence type="ECO:0008006" key="3">
    <source>
        <dbReference type="Google" id="ProtNLM"/>
    </source>
</evidence>
<dbReference type="EMBL" id="OOIL02006606">
    <property type="protein sequence ID" value="VFQ98682.1"/>
    <property type="molecule type" value="Genomic_DNA"/>
</dbReference>
<evidence type="ECO:0000313" key="1">
    <source>
        <dbReference type="EMBL" id="VFQ98682.1"/>
    </source>
</evidence>
<keyword evidence="2" id="KW-1185">Reference proteome</keyword>
<evidence type="ECO:0000313" key="2">
    <source>
        <dbReference type="Proteomes" id="UP000595140"/>
    </source>
</evidence>